<evidence type="ECO:0000313" key="2">
    <source>
        <dbReference type="EMBL" id="KAJ1910089.1"/>
    </source>
</evidence>
<keyword evidence="1" id="KW-1133">Transmembrane helix</keyword>
<dbReference type="Proteomes" id="UP001150538">
    <property type="component" value="Unassembled WGS sequence"/>
</dbReference>
<keyword evidence="1" id="KW-0812">Transmembrane</keyword>
<feature type="transmembrane region" description="Helical" evidence="1">
    <location>
        <begin position="111"/>
        <end position="129"/>
    </location>
</feature>
<evidence type="ECO:0000256" key="1">
    <source>
        <dbReference type="SAM" id="Phobius"/>
    </source>
</evidence>
<gene>
    <name evidence="2" type="ORF">H4219_006284</name>
</gene>
<sequence>MKVDPPLTFKLNYYYHHTNTSAAVQWYDLSLMQKAESEFLTKLDESYEELIFSDVFNSNKGDYDFITIDRAYSTLKNPVKRFAYDRMGEEYTKCDSCHTIDDYIMSYVVDTTIWFALITGLWAIFFYILRSSRYRMVLKRCVVFFTLVVMFALELRFALSIDTQIPPVAAIGSWLGFKSFFETSHFIAYGAFLLYNAIEFTEFNYTIYDPQTILNQLTDCFSHADGEEKDKYDRQIKIHRYLDEFKDLKKNEIAKELFPAIDELEANVDQIYAQELFAPLSSTSSDNNPSYKDFLMTTVFDELLKNDDDYNSSEDLESENENLKLKAEVILNNILKQHQ</sequence>
<dbReference type="AlphaFoldDB" id="A0A9W8DME1"/>
<dbReference type="EMBL" id="JANBPU010000632">
    <property type="protein sequence ID" value="KAJ1910089.1"/>
    <property type="molecule type" value="Genomic_DNA"/>
</dbReference>
<dbReference type="InterPro" id="IPR036869">
    <property type="entry name" value="J_dom_sf"/>
</dbReference>
<evidence type="ECO:0008006" key="4">
    <source>
        <dbReference type="Google" id="ProtNLM"/>
    </source>
</evidence>
<proteinExistence type="predicted"/>
<keyword evidence="3" id="KW-1185">Reference proteome</keyword>
<accession>A0A9W8DME1</accession>
<feature type="transmembrane region" description="Helical" evidence="1">
    <location>
        <begin position="141"/>
        <end position="159"/>
    </location>
</feature>
<evidence type="ECO:0000313" key="3">
    <source>
        <dbReference type="Proteomes" id="UP001150538"/>
    </source>
</evidence>
<name>A0A9W8DME1_9FUNG</name>
<dbReference type="SUPFAM" id="SSF46565">
    <property type="entry name" value="Chaperone J-domain"/>
    <property type="match status" value="1"/>
</dbReference>
<protein>
    <recommendedName>
        <fullName evidence="4">J domain-containing protein</fullName>
    </recommendedName>
</protein>
<organism evidence="2 3">
    <name type="scientific">Mycoemilia scoparia</name>
    <dbReference type="NCBI Taxonomy" id="417184"/>
    <lineage>
        <taxon>Eukaryota</taxon>
        <taxon>Fungi</taxon>
        <taxon>Fungi incertae sedis</taxon>
        <taxon>Zoopagomycota</taxon>
        <taxon>Kickxellomycotina</taxon>
        <taxon>Kickxellomycetes</taxon>
        <taxon>Kickxellales</taxon>
        <taxon>Kickxellaceae</taxon>
        <taxon>Mycoemilia</taxon>
    </lineage>
</organism>
<comment type="caution">
    <text evidence="2">The sequence shown here is derived from an EMBL/GenBank/DDBJ whole genome shotgun (WGS) entry which is preliminary data.</text>
</comment>
<keyword evidence="1" id="KW-0472">Membrane</keyword>
<dbReference type="OrthoDB" id="436519at2759"/>
<reference evidence="2" key="1">
    <citation type="submission" date="2022-07" db="EMBL/GenBank/DDBJ databases">
        <title>Phylogenomic reconstructions and comparative analyses of Kickxellomycotina fungi.</title>
        <authorList>
            <person name="Reynolds N.K."/>
            <person name="Stajich J.E."/>
            <person name="Barry K."/>
            <person name="Grigoriev I.V."/>
            <person name="Crous P."/>
            <person name="Smith M.E."/>
        </authorList>
    </citation>
    <scope>NUCLEOTIDE SEQUENCE</scope>
    <source>
        <strain evidence="2">NBRC 100468</strain>
    </source>
</reference>